<gene>
    <name evidence="2" type="ORF">D2965_05065</name>
</gene>
<evidence type="ECO:0000313" key="2">
    <source>
        <dbReference type="EMBL" id="RJY50453.1"/>
    </source>
</evidence>
<dbReference type="AlphaFoldDB" id="A0A3A6WE37"/>
<sequence length="217" mass="24413">MALGDLSASYESNGNPGCVSTGAGDLGGISYGAYQLASSVGSVDAFIEWGIRQGGFYTDYANALNQYDINSDAFIQEWKSLAETDYNGFLQMQHDYIKSEYYDTACRYLANNGLHADNHSDALKDVIWSRAVQYGPGNVVDLFNEALRYVPGYTNEWNLSWVDALRFDYDLIVGVYESNKTDEWISDSLSEDVYEGVYNRMEKEKQEALAMFTKEIQ</sequence>
<dbReference type="EMBL" id="QXZZ01000026">
    <property type="protein sequence ID" value="RJY50453.1"/>
    <property type="molecule type" value="Genomic_DNA"/>
</dbReference>
<reference evidence="2 3" key="1">
    <citation type="submission" date="2018-09" db="EMBL/GenBank/DDBJ databases">
        <title>Genome sequence of Veillonella atypica isolated from periodontal Korean patients.</title>
        <authorList>
            <person name="Lee J.-H."/>
            <person name="Moon J.-H."/>
            <person name="Shin S.-Y."/>
        </authorList>
    </citation>
    <scope>NUCLEOTIDE SEQUENCE [LARGE SCALE GENOMIC DNA]</scope>
    <source>
        <strain evidence="2 3">KHUD_V1</strain>
    </source>
</reference>
<accession>A0A3A6WE37</accession>
<proteinExistence type="predicted"/>
<protein>
    <recommendedName>
        <fullName evidence="1">Type VI secretion system spike protein VgrG3-like C-terminal domain-containing protein</fullName>
    </recommendedName>
</protein>
<dbReference type="InterPro" id="IPR049073">
    <property type="entry name" value="T6SS_VgrG3-like_C"/>
</dbReference>
<dbReference type="Pfam" id="PF21277">
    <property type="entry name" value="T6SS_VgrG3-like_C"/>
    <property type="match status" value="1"/>
</dbReference>
<comment type="caution">
    <text evidence="2">The sequence shown here is derived from an EMBL/GenBank/DDBJ whole genome shotgun (WGS) entry which is preliminary data.</text>
</comment>
<dbReference type="RefSeq" id="WP_119982485.1">
    <property type="nucleotide sequence ID" value="NZ_QXZZ01000026.1"/>
</dbReference>
<feature type="domain" description="Type VI secretion system spike protein VgrG3-like C-terminal" evidence="1">
    <location>
        <begin position="3"/>
        <end position="205"/>
    </location>
</feature>
<name>A0A3A6WE37_9FIRM</name>
<evidence type="ECO:0000259" key="1">
    <source>
        <dbReference type="Pfam" id="PF21277"/>
    </source>
</evidence>
<evidence type="ECO:0000313" key="3">
    <source>
        <dbReference type="Proteomes" id="UP000277803"/>
    </source>
</evidence>
<organism evidence="2 3">
    <name type="scientific">Veillonella atypica</name>
    <dbReference type="NCBI Taxonomy" id="39777"/>
    <lineage>
        <taxon>Bacteria</taxon>
        <taxon>Bacillati</taxon>
        <taxon>Bacillota</taxon>
        <taxon>Negativicutes</taxon>
        <taxon>Veillonellales</taxon>
        <taxon>Veillonellaceae</taxon>
        <taxon>Veillonella</taxon>
    </lineage>
</organism>
<dbReference type="Proteomes" id="UP000277803">
    <property type="component" value="Unassembled WGS sequence"/>
</dbReference>